<keyword evidence="1" id="KW-1185">Reference proteome</keyword>
<proteinExistence type="predicted"/>
<sequence>MTRLVLRSQLHLLLFQLLFDSEQPPKILGFARAAKRGYISEEEKHQL</sequence>
<dbReference type="WBParaSite" id="maker-uti_cns_0001179-snap-gene-0.2-mRNA-1">
    <property type="protein sequence ID" value="maker-uti_cns_0001179-snap-gene-0.2-mRNA-1"/>
    <property type="gene ID" value="maker-uti_cns_0001179-snap-gene-0.2"/>
</dbReference>
<name>A0A1I8G9X1_9PLAT</name>
<organism evidence="1 2">
    <name type="scientific">Macrostomum lignano</name>
    <dbReference type="NCBI Taxonomy" id="282301"/>
    <lineage>
        <taxon>Eukaryota</taxon>
        <taxon>Metazoa</taxon>
        <taxon>Spiralia</taxon>
        <taxon>Lophotrochozoa</taxon>
        <taxon>Platyhelminthes</taxon>
        <taxon>Rhabditophora</taxon>
        <taxon>Macrostomorpha</taxon>
        <taxon>Macrostomida</taxon>
        <taxon>Macrostomidae</taxon>
        <taxon>Macrostomum</taxon>
    </lineage>
</organism>
<protein>
    <submittedName>
        <fullName evidence="2">SHOCT domain-containing protein</fullName>
    </submittedName>
</protein>
<evidence type="ECO:0000313" key="2">
    <source>
        <dbReference type="WBParaSite" id="maker-uti_cns_0001179-snap-gene-0.2-mRNA-1"/>
    </source>
</evidence>
<accession>A0A1I8G9X1</accession>
<evidence type="ECO:0000313" key="1">
    <source>
        <dbReference type="Proteomes" id="UP000095280"/>
    </source>
</evidence>
<reference evidence="2" key="1">
    <citation type="submission" date="2016-11" db="UniProtKB">
        <authorList>
            <consortium name="WormBaseParasite"/>
        </authorList>
    </citation>
    <scope>IDENTIFICATION</scope>
</reference>
<dbReference type="AlphaFoldDB" id="A0A1I8G9X1"/>
<dbReference type="Proteomes" id="UP000095280">
    <property type="component" value="Unplaced"/>
</dbReference>